<protein>
    <recommendedName>
        <fullName evidence="6">NACHT domain-containing protein</fullName>
    </recommendedName>
</protein>
<dbReference type="Pfam" id="PF22939">
    <property type="entry name" value="WHD_GPIID"/>
    <property type="match status" value="1"/>
</dbReference>
<accession>A0A167A6T5</accession>
<proteinExistence type="predicted"/>
<name>A0A167A6T5_COLIC</name>
<keyword evidence="1" id="KW-0677">Repeat</keyword>
<evidence type="ECO:0000313" key="5">
    <source>
        <dbReference type="Proteomes" id="UP000076584"/>
    </source>
</evidence>
<feature type="domain" description="Nephrocystin 3-like N-terminal" evidence="3">
    <location>
        <begin position="6"/>
        <end position="45"/>
    </location>
</feature>
<evidence type="ECO:0000313" key="4">
    <source>
        <dbReference type="EMBL" id="KZL79783.1"/>
    </source>
</evidence>
<dbReference type="STRING" id="1573173.A0A167A6T5"/>
<dbReference type="PANTHER" id="PTHR10039">
    <property type="entry name" value="AMELOGENIN"/>
    <property type="match status" value="1"/>
</dbReference>
<evidence type="ECO:0000256" key="1">
    <source>
        <dbReference type="ARBA" id="ARBA00022737"/>
    </source>
</evidence>
<dbReference type="Pfam" id="PF24883">
    <property type="entry name" value="NPHP3_N"/>
    <property type="match status" value="1"/>
</dbReference>
<dbReference type="InterPro" id="IPR056884">
    <property type="entry name" value="NPHP3-like_N"/>
</dbReference>
<feature type="domain" description="GPI inositol-deacylase winged helix" evidence="2">
    <location>
        <begin position="121"/>
        <end position="187"/>
    </location>
</feature>
<gene>
    <name evidence="4" type="ORF">CI238_02047</name>
</gene>
<evidence type="ECO:0000259" key="2">
    <source>
        <dbReference type="Pfam" id="PF22939"/>
    </source>
</evidence>
<reference evidence="4 5" key="1">
    <citation type="submission" date="2015-06" db="EMBL/GenBank/DDBJ databases">
        <title>Survival trade-offs in plant roots during colonization by closely related pathogenic and mutualistic fungi.</title>
        <authorList>
            <person name="Hacquard S."/>
            <person name="Kracher B."/>
            <person name="Hiruma K."/>
            <person name="Weinman A."/>
            <person name="Muench P."/>
            <person name="Garrido Oter R."/>
            <person name="Ver Loren van Themaat E."/>
            <person name="Dallerey J.-F."/>
            <person name="Damm U."/>
            <person name="Henrissat B."/>
            <person name="Lespinet O."/>
            <person name="Thon M."/>
            <person name="Kemen E."/>
            <person name="McHardy A.C."/>
            <person name="Schulze-Lefert P."/>
            <person name="O'Connell R.J."/>
        </authorList>
    </citation>
    <scope>NUCLEOTIDE SEQUENCE [LARGE SCALE GENOMIC DNA]</scope>
    <source>
        <strain evidence="4 5">MAFF 238704</strain>
    </source>
</reference>
<dbReference type="EMBL" id="LFIW01002023">
    <property type="protein sequence ID" value="KZL79783.1"/>
    <property type="molecule type" value="Genomic_DNA"/>
</dbReference>
<evidence type="ECO:0008006" key="6">
    <source>
        <dbReference type="Google" id="ProtNLM"/>
    </source>
</evidence>
<dbReference type="AlphaFoldDB" id="A0A167A6T5"/>
<dbReference type="Proteomes" id="UP000076584">
    <property type="component" value="Unassembled WGS sequence"/>
</dbReference>
<evidence type="ECO:0000259" key="3">
    <source>
        <dbReference type="Pfam" id="PF24883"/>
    </source>
</evidence>
<organism evidence="4 5">
    <name type="scientific">Colletotrichum incanum</name>
    <name type="common">Soybean anthracnose fungus</name>
    <dbReference type="NCBI Taxonomy" id="1573173"/>
    <lineage>
        <taxon>Eukaryota</taxon>
        <taxon>Fungi</taxon>
        <taxon>Dikarya</taxon>
        <taxon>Ascomycota</taxon>
        <taxon>Pezizomycotina</taxon>
        <taxon>Sordariomycetes</taxon>
        <taxon>Hypocreomycetidae</taxon>
        <taxon>Glomerellales</taxon>
        <taxon>Glomerellaceae</taxon>
        <taxon>Colletotrichum</taxon>
        <taxon>Colletotrichum spaethianum species complex</taxon>
    </lineage>
</organism>
<dbReference type="InterPro" id="IPR054471">
    <property type="entry name" value="GPIID_WHD"/>
</dbReference>
<comment type="caution">
    <text evidence="4">The sequence shown here is derived from an EMBL/GenBank/DDBJ whole genome shotgun (WGS) entry which is preliminary data.</text>
</comment>
<keyword evidence="5" id="KW-1185">Reference proteome</keyword>
<sequence length="205" mass="23851">MYPRSTILLDALDECNKNTREVLMETFDMLLEGSSRRVKIFVSSRRDVDILKHFETRPAIQVYATDNGDDIAKFQWAALQIKQILELRNIAAIQDRLGKLPKSLKESYDILYQNIEILHPQEKQLADRAFQWVLCAYRPLKTEELILAVCVNSEEDEVPRSTDIDQDVVLELCQNLLIIDLEGVWRILRGGEHVFGHTEQHVYRL</sequence>
<dbReference type="PANTHER" id="PTHR10039:SF16">
    <property type="entry name" value="GPI INOSITOL-DEACYLASE"/>
    <property type="match status" value="1"/>
</dbReference>